<dbReference type="Proteomes" id="UP000612055">
    <property type="component" value="Unassembled WGS sequence"/>
</dbReference>
<reference evidence="4" key="1">
    <citation type="journal article" date="2020" name="bioRxiv">
        <title>Comparative genomics of Chlamydomonas.</title>
        <authorList>
            <person name="Craig R.J."/>
            <person name="Hasan A.R."/>
            <person name="Ness R.W."/>
            <person name="Keightley P.D."/>
        </authorList>
    </citation>
    <scope>NUCLEOTIDE SEQUENCE</scope>
    <source>
        <strain evidence="4">CCAP 11/70</strain>
    </source>
</reference>
<evidence type="ECO:0000313" key="5">
    <source>
        <dbReference type="Proteomes" id="UP000612055"/>
    </source>
</evidence>
<dbReference type="InterPro" id="IPR024616">
    <property type="entry name" value="Pherophorin"/>
</dbReference>
<evidence type="ECO:0000256" key="1">
    <source>
        <dbReference type="SAM" id="MobiDB-lite"/>
    </source>
</evidence>
<evidence type="ECO:0000256" key="2">
    <source>
        <dbReference type="SAM" id="SignalP"/>
    </source>
</evidence>
<accession>A0A835YHN7</accession>
<proteinExistence type="predicted"/>
<feature type="domain" description="Pherophorin" evidence="3">
    <location>
        <begin position="243"/>
        <end position="395"/>
    </location>
</feature>
<dbReference type="OrthoDB" id="535602at2759"/>
<evidence type="ECO:0000313" key="4">
    <source>
        <dbReference type="EMBL" id="KAG2502042.1"/>
    </source>
</evidence>
<feature type="signal peptide" evidence="2">
    <location>
        <begin position="1"/>
        <end position="23"/>
    </location>
</feature>
<evidence type="ECO:0000259" key="3">
    <source>
        <dbReference type="Pfam" id="PF12499"/>
    </source>
</evidence>
<comment type="caution">
    <text evidence="4">The sequence shown here is derived from an EMBL/GenBank/DDBJ whole genome shotgun (WGS) entry which is preliminary data.</text>
</comment>
<name>A0A835YHN7_9CHLO</name>
<gene>
    <name evidence="4" type="ORF">HYH03_000536</name>
</gene>
<protein>
    <recommendedName>
        <fullName evidence="3">Pherophorin domain-containing protein</fullName>
    </recommendedName>
</protein>
<feature type="compositionally biased region" description="Pro residues" evidence="1">
    <location>
        <begin position="216"/>
        <end position="238"/>
    </location>
</feature>
<dbReference type="Pfam" id="PF12499">
    <property type="entry name" value="DUF3707"/>
    <property type="match status" value="3"/>
</dbReference>
<feature type="domain" description="Pherophorin" evidence="3">
    <location>
        <begin position="571"/>
        <end position="730"/>
    </location>
</feature>
<feature type="domain" description="Pherophorin" evidence="3">
    <location>
        <begin position="407"/>
        <end position="559"/>
    </location>
</feature>
<organism evidence="4 5">
    <name type="scientific">Edaphochlamys debaryana</name>
    <dbReference type="NCBI Taxonomy" id="47281"/>
    <lineage>
        <taxon>Eukaryota</taxon>
        <taxon>Viridiplantae</taxon>
        <taxon>Chlorophyta</taxon>
        <taxon>core chlorophytes</taxon>
        <taxon>Chlorophyceae</taxon>
        <taxon>CS clade</taxon>
        <taxon>Chlamydomonadales</taxon>
        <taxon>Chlamydomonadales incertae sedis</taxon>
        <taxon>Edaphochlamys</taxon>
    </lineage>
</organism>
<feature type="region of interest" description="Disordered" evidence="1">
    <location>
        <begin position="206"/>
        <end position="242"/>
    </location>
</feature>
<feature type="chain" id="PRO_5032586401" description="Pherophorin domain-containing protein" evidence="2">
    <location>
        <begin position="24"/>
        <end position="747"/>
    </location>
</feature>
<dbReference type="AlphaFoldDB" id="A0A835YHN7"/>
<dbReference type="PROSITE" id="PS51257">
    <property type="entry name" value="PROKAR_LIPOPROTEIN"/>
    <property type="match status" value="1"/>
</dbReference>
<dbReference type="EMBL" id="JAEHOE010000001">
    <property type="protein sequence ID" value="KAG2502042.1"/>
    <property type="molecule type" value="Genomic_DNA"/>
</dbReference>
<sequence>MGRRDYISSLAILLLAGIACGFAQLDTSDDFGTSSYGLRRLSAFYSRDFAAHFPAKCYQSSYFSPFRMYFKSFNLTTETSTFIYQLDVSACPFPKADCCRLPLDHMVVRTRSDIQVTAVRLDGVEKPISVSAIGLTIKDLNVDPSKLKSMMLEIVTPGKAYNYPRDMCPVSRYPESCDVISYDANEVCCAERAALPYELLFPVNQPPTSINRTDNAPPPLEGYKAPPPPPSPPPPPPDGWDHCCIDDLPKSPYNLKYQGFQQTGSDTAYKFQLVVRKLNYSYPDFDGPEPGDCGQMNLRDMGVAIYDNLLIKSVQFNGTVMDYWTEAQGSLPDAKWVYVNLFKELGDFDEEVPIDYVITVRGKVDSLCPANEFLHSPAACEFAFHGKDDLTHCCPHGATRRGGPVDECCVDDLEKAPYRIDYVKSVLNEPASTYDFFVKVVNVTGLDFDLEEPARCDHMTLDYAQIQIYKHVEVVQVMWEERIMSFNTTPATDYANWLNVNGINRFINDFDPNMPVRLKITVKGFVRELCPAGWLLDAGGAVMCEYVLHGTQGDESCCPHGVTRVSAEPSECGCRDDLPGTPYRLGYQPSGVTPLNESLFNFDLGKVDPAAAIDYDGAPDKNFGVDVECGSMGLKSITFVINKNVMVKAVIFNGFNYSFQYEPYTSTSKWLRVLELGYTSAELPSTPVHLTVVTEGAVSEMCPAASKFGSQASCEYRIYGLSSSKDQCCPAGVTSWFSPKLLGITRR</sequence>
<keyword evidence="2" id="KW-0732">Signal</keyword>
<keyword evidence="5" id="KW-1185">Reference proteome</keyword>